<evidence type="ECO:0000313" key="8">
    <source>
        <dbReference type="EMBL" id="OWM85082.1"/>
    </source>
</evidence>
<dbReference type="GO" id="GO:0005634">
    <property type="term" value="C:nucleus"/>
    <property type="evidence" value="ECO:0007669"/>
    <property type="project" value="UniProtKB-SubCell"/>
</dbReference>
<evidence type="ECO:0000256" key="5">
    <source>
        <dbReference type="ARBA" id="ARBA00023242"/>
    </source>
</evidence>
<dbReference type="OrthoDB" id="1692623at2759"/>
<keyword evidence="11" id="KW-1185">Reference proteome</keyword>
<dbReference type="GeneID" id="116202727"/>
<evidence type="ECO:0000256" key="1">
    <source>
        <dbReference type="ARBA" id="ARBA00004123"/>
    </source>
</evidence>
<evidence type="ECO:0000313" key="10">
    <source>
        <dbReference type="Proteomes" id="UP000197138"/>
    </source>
</evidence>
<keyword evidence="2" id="KW-0805">Transcription regulation</keyword>
<evidence type="ECO:0000256" key="2">
    <source>
        <dbReference type="ARBA" id="ARBA00023015"/>
    </source>
</evidence>
<comment type="caution">
    <text evidence="8">The sequence shown here is derived from an EMBL/GenBank/DDBJ whole genome shotgun (WGS) entry which is preliminary data.</text>
</comment>
<dbReference type="STRING" id="22663.A0A218XL87"/>
<dbReference type="Gene3D" id="3.40.1810.10">
    <property type="entry name" value="Transcription factor, MADS-box"/>
    <property type="match status" value="1"/>
</dbReference>
<organism evidence="8 10">
    <name type="scientific">Punica granatum</name>
    <name type="common">Pomegranate</name>
    <dbReference type="NCBI Taxonomy" id="22663"/>
    <lineage>
        <taxon>Eukaryota</taxon>
        <taxon>Viridiplantae</taxon>
        <taxon>Streptophyta</taxon>
        <taxon>Embryophyta</taxon>
        <taxon>Tracheophyta</taxon>
        <taxon>Spermatophyta</taxon>
        <taxon>Magnoliopsida</taxon>
        <taxon>eudicotyledons</taxon>
        <taxon>Gunneridae</taxon>
        <taxon>Pentapetalae</taxon>
        <taxon>rosids</taxon>
        <taxon>malvids</taxon>
        <taxon>Myrtales</taxon>
        <taxon>Lythraceae</taxon>
        <taxon>Punica</taxon>
    </lineage>
</organism>
<reference evidence="9 11" key="3">
    <citation type="submission" date="2017-11" db="EMBL/GenBank/DDBJ databases">
        <title>De-novo sequencing of pomegranate (Punica granatum L.) genome.</title>
        <authorList>
            <person name="Akparov Z."/>
            <person name="Amiraslanov A."/>
            <person name="Hajiyeva S."/>
            <person name="Abbasov M."/>
            <person name="Kaur K."/>
            <person name="Hamwieh A."/>
            <person name="Solovyev V."/>
            <person name="Salamov A."/>
            <person name="Braich B."/>
            <person name="Kosarev P."/>
            <person name="Mahmoud A."/>
            <person name="Hajiyev E."/>
            <person name="Babayeva S."/>
            <person name="Izzatullayeva V."/>
            <person name="Mammadov A."/>
            <person name="Mammadov A."/>
            <person name="Sharifova S."/>
            <person name="Ojaghi J."/>
            <person name="Eynullazada K."/>
            <person name="Bayramov B."/>
            <person name="Abdulazimova A."/>
            <person name="Shahmuradov I."/>
        </authorList>
    </citation>
    <scope>NUCLEOTIDE SEQUENCE [LARGE SCALE GENOMIC DNA]</scope>
    <source>
        <strain evidence="9">AG2017</strain>
        <strain evidence="11">cv. AG2017</strain>
        <tissue evidence="9">Leaf</tissue>
    </source>
</reference>
<dbReference type="PROSITE" id="PS50066">
    <property type="entry name" value="MADS_BOX_2"/>
    <property type="match status" value="1"/>
</dbReference>
<dbReference type="GO" id="GO:0000978">
    <property type="term" value="F:RNA polymerase II cis-regulatory region sequence-specific DNA binding"/>
    <property type="evidence" value="ECO:0007669"/>
    <property type="project" value="TreeGrafter"/>
</dbReference>
<dbReference type="SUPFAM" id="SSF55455">
    <property type="entry name" value="SRF-like"/>
    <property type="match status" value="1"/>
</dbReference>
<proteinExistence type="predicted"/>
<reference evidence="8" key="2">
    <citation type="submission" date="2017-06" db="EMBL/GenBank/DDBJ databases">
        <title>The pomegranate genome and the genomics of punicalagin biosynthesis.</title>
        <authorList>
            <person name="Xu C."/>
        </authorList>
    </citation>
    <scope>NUCLEOTIDE SEQUENCE [LARGE SCALE GENOMIC DNA]</scope>
    <source>
        <tissue evidence="8">Fresh leaf</tissue>
    </source>
</reference>
<accession>A0A218XL87</accession>
<feature type="compositionally biased region" description="Acidic residues" evidence="6">
    <location>
        <begin position="172"/>
        <end position="190"/>
    </location>
</feature>
<keyword evidence="4" id="KW-0804">Transcription</keyword>
<dbReference type="EMBL" id="PGOL01001505">
    <property type="protein sequence ID" value="PKI57495.1"/>
    <property type="molecule type" value="Genomic_DNA"/>
</dbReference>
<feature type="domain" description="MADS-box" evidence="7">
    <location>
        <begin position="1"/>
        <end position="51"/>
    </location>
</feature>
<dbReference type="GO" id="GO:0046983">
    <property type="term" value="F:protein dimerization activity"/>
    <property type="evidence" value="ECO:0007669"/>
    <property type="project" value="InterPro"/>
</dbReference>
<evidence type="ECO:0000313" key="11">
    <source>
        <dbReference type="Proteomes" id="UP000233551"/>
    </source>
</evidence>
<dbReference type="GO" id="GO:0045944">
    <property type="term" value="P:positive regulation of transcription by RNA polymerase II"/>
    <property type="evidence" value="ECO:0007669"/>
    <property type="project" value="InterPro"/>
</dbReference>
<dbReference type="CDD" id="cd00266">
    <property type="entry name" value="MADS_SRF_like"/>
    <property type="match status" value="1"/>
</dbReference>
<evidence type="ECO:0000256" key="4">
    <source>
        <dbReference type="ARBA" id="ARBA00023163"/>
    </source>
</evidence>
<gene>
    <name evidence="8" type="ORF">CDL15_Pgr027869</name>
    <name evidence="9" type="ORF">CRG98_022146</name>
</gene>
<evidence type="ECO:0000256" key="3">
    <source>
        <dbReference type="ARBA" id="ARBA00023125"/>
    </source>
</evidence>
<feature type="region of interest" description="Disordered" evidence="6">
    <location>
        <begin position="152"/>
        <end position="190"/>
    </location>
</feature>
<dbReference type="Proteomes" id="UP000233551">
    <property type="component" value="Unassembled WGS sequence"/>
</dbReference>
<sequence length="190" mass="21618">MGRKKVRLELITNESTRKTTFRKRKAGLLKKANELTTLCGVEGCAIVYGPNEPDPHVWPSREEAEQVLTRFKSLPAKKQAKHMMNHEECLDKNLMILEGKVEEGVRQNRDLELEMLLDELLEEDGNDERLIEMMSLEDMKDLCGFLDKRLEEIPKDDGNDGSSHVASSENLGDGDEDEDIEEEEVSVSDD</sequence>
<reference evidence="10" key="1">
    <citation type="journal article" date="2017" name="Plant J.">
        <title>The pomegranate (Punica granatum L.) genome and the genomics of punicalagin biosynthesis.</title>
        <authorList>
            <person name="Qin G."/>
            <person name="Xu C."/>
            <person name="Ming R."/>
            <person name="Tang H."/>
            <person name="Guyot R."/>
            <person name="Kramer E.M."/>
            <person name="Hu Y."/>
            <person name="Yi X."/>
            <person name="Qi Y."/>
            <person name="Xu X."/>
            <person name="Gao Z."/>
            <person name="Pan H."/>
            <person name="Jian J."/>
            <person name="Tian Y."/>
            <person name="Yue Z."/>
            <person name="Xu Y."/>
        </authorList>
    </citation>
    <scope>NUCLEOTIDE SEQUENCE [LARGE SCALE GENOMIC DNA]</scope>
    <source>
        <strain evidence="10">cv. Dabenzi</strain>
    </source>
</reference>
<dbReference type="PRINTS" id="PR00404">
    <property type="entry name" value="MADSDOMAIN"/>
</dbReference>
<dbReference type="PANTHER" id="PTHR11945">
    <property type="entry name" value="MADS BOX PROTEIN"/>
    <property type="match status" value="1"/>
</dbReference>
<evidence type="ECO:0000259" key="7">
    <source>
        <dbReference type="PROSITE" id="PS50066"/>
    </source>
</evidence>
<dbReference type="InterPro" id="IPR033897">
    <property type="entry name" value="SRF-like_MADS-box"/>
</dbReference>
<dbReference type="InterPro" id="IPR002100">
    <property type="entry name" value="TF_MADSbox"/>
</dbReference>
<dbReference type="Proteomes" id="UP000197138">
    <property type="component" value="Unassembled WGS sequence"/>
</dbReference>
<evidence type="ECO:0000256" key="6">
    <source>
        <dbReference type="SAM" id="MobiDB-lite"/>
    </source>
</evidence>
<comment type="subcellular location">
    <subcellularLocation>
        <location evidence="1">Nucleus</location>
    </subcellularLocation>
</comment>
<keyword evidence="5" id="KW-0539">Nucleus</keyword>
<dbReference type="PANTHER" id="PTHR11945:SF387">
    <property type="entry name" value="AGAMOUS-LIKE MADS-BOX PROTEIN AGL80"/>
    <property type="match status" value="1"/>
</dbReference>
<dbReference type="SMART" id="SM00432">
    <property type="entry name" value="MADS"/>
    <property type="match status" value="1"/>
</dbReference>
<dbReference type="EMBL" id="MTKT01001287">
    <property type="protein sequence ID" value="OWM85082.1"/>
    <property type="molecule type" value="Genomic_DNA"/>
</dbReference>
<feature type="compositionally biased region" description="Polar residues" evidence="6">
    <location>
        <begin position="160"/>
        <end position="170"/>
    </location>
</feature>
<name>A0A218XL87_PUNGR</name>
<dbReference type="GO" id="GO:0000981">
    <property type="term" value="F:DNA-binding transcription factor activity, RNA polymerase II-specific"/>
    <property type="evidence" value="ECO:0007669"/>
    <property type="project" value="InterPro"/>
</dbReference>
<dbReference type="FunFam" id="3.40.1810.10:FF:000024">
    <property type="entry name" value="Agamous-like MADS-box protein AGL80"/>
    <property type="match status" value="1"/>
</dbReference>
<protein>
    <recommendedName>
        <fullName evidence="7">MADS-box domain-containing protein</fullName>
    </recommendedName>
</protein>
<dbReference type="AlphaFoldDB" id="A0A218XL87"/>
<dbReference type="Pfam" id="PF00319">
    <property type="entry name" value="SRF-TF"/>
    <property type="match status" value="1"/>
</dbReference>
<keyword evidence="3" id="KW-0238">DNA-binding</keyword>
<dbReference type="InterPro" id="IPR036879">
    <property type="entry name" value="TF_MADSbox_sf"/>
</dbReference>
<evidence type="ECO:0000313" key="9">
    <source>
        <dbReference type="EMBL" id="PKI57495.1"/>
    </source>
</evidence>